<evidence type="ECO:0000256" key="2">
    <source>
        <dbReference type="ARBA" id="ARBA00023004"/>
    </source>
</evidence>
<proteinExistence type="predicted"/>
<dbReference type="Gene3D" id="2.120.10.80">
    <property type="entry name" value="Kelch-type beta propeller"/>
    <property type="match status" value="1"/>
</dbReference>
<protein>
    <recommendedName>
        <fullName evidence="8">Kelch repeat protein</fullName>
    </recommendedName>
</protein>
<dbReference type="PANTHER" id="PTHR47435:SF4">
    <property type="entry name" value="KELCH REPEAT PROTEIN (AFU_ORTHOLOGUE AFUA_5G12780)"/>
    <property type="match status" value="1"/>
</dbReference>
<evidence type="ECO:0000256" key="4">
    <source>
        <dbReference type="SAM" id="Phobius"/>
    </source>
</evidence>
<feature type="compositionally biased region" description="Low complexity" evidence="3">
    <location>
        <begin position="446"/>
        <end position="471"/>
    </location>
</feature>
<feature type="region of interest" description="Disordered" evidence="3">
    <location>
        <begin position="554"/>
        <end position="606"/>
    </location>
</feature>
<evidence type="ECO:0008006" key="8">
    <source>
        <dbReference type="Google" id="ProtNLM"/>
    </source>
</evidence>
<dbReference type="AlphaFoldDB" id="A0AAJ0AIW2"/>
<gene>
    <name evidence="6" type="ORF">BDP55DRAFT_246007</name>
</gene>
<evidence type="ECO:0000256" key="3">
    <source>
        <dbReference type="SAM" id="MobiDB-lite"/>
    </source>
</evidence>
<organism evidence="6 7">
    <name type="scientific">Colletotrichum godetiae</name>
    <dbReference type="NCBI Taxonomy" id="1209918"/>
    <lineage>
        <taxon>Eukaryota</taxon>
        <taxon>Fungi</taxon>
        <taxon>Dikarya</taxon>
        <taxon>Ascomycota</taxon>
        <taxon>Pezizomycotina</taxon>
        <taxon>Sordariomycetes</taxon>
        <taxon>Hypocreomycetidae</taxon>
        <taxon>Glomerellales</taxon>
        <taxon>Glomerellaceae</taxon>
        <taxon>Colletotrichum</taxon>
        <taxon>Colletotrichum acutatum species complex</taxon>
    </lineage>
</organism>
<dbReference type="EMBL" id="JAHMHR010000037">
    <property type="protein sequence ID" value="KAK1672526.1"/>
    <property type="molecule type" value="Genomic_DNA"/>
</dbReference>
<dbReference type="SUPFAM" id="SSF117281">
    <property type="entry name" value="Kelch motif"/>
    <property type="match status" value="1"/>
</dbReference>
<keyword evidence="4" id="KW-0472">Membrane</keyword>
<accession>A0AAJ0AIW2</accession>
<dbReference type="InterPro" id="IPR015915">
    <property type="entry name" value="Kelch-typ_b-propeller"/>
</dbReference>
<dbReference type="SUPFAM" id="SSF50965">
    <property type="entry name" value="Galactose oxidase, central domain"/>
    <property type="match status" value="1"/>
</dbReference>
<dbReference type="RefSeq" id="XP_060426529.1">
    <property type="nucleotide sequence ID" value="XM_060566242.1"/>
</dbReference>
<evidence type="ECO:0000256" key="1">
    <source>
        <dbReference type="ARBA" id="ARBA00022737"/>
    </source>
</evidence>
<name>A0AAJ0AIW2_9PEZI</name>
<dbReference type="GO" id="GO:0019760">
    <property type="term" value="P:glucosinolate metabolic process"/>
    <property type="evidence" value="ECO:0007669"/>
    <property type="project" value="UniProtKB-ARBA"/>
</dbReference>
<feature type="signal peptide" evidence="5">
    <location>
        <begin position="1"/>
        <end position="18"/>
    </location>
</feature>
<keyword evidence="7" id="KW-1185">Reference proteome</keyword>
<keyword evidence="2" id="KW-0408">Iron</keyword>
<evidence type="ECO:0000256" key="5">
    <source>
        <dbReference type="SAM" id="SignalP"/>
    </source>
</evidence>
<dbReference type="GeneID" id="85450768"/>
<dbReference type="InterPro" id="IPR011043">
    <property type="entry name" value="Gal_Oxase/kelch_b-propeller"/>
</dbReference>
<keyword evidence="5" id="KW-0732">Signal</keyword>
<feature type="chain" id="PRO_5042522985" description="Kelch repeat protein" evidence="5">
    <location>
        <begin position="19"/>
        <end position="606"/>
    </location>
</feature>
<keyword evidence="4" id="KW-1133">Transmembrane helix</keyword>
<comment type="caution">
    <text evidence="6">The sequence shown here is derived from an EMBL/GenBank/DDBJ whole genome shotgun (WGS) entry which is preliminary data.</text>
</comment>
<keyword evidence="1" id="KW-0677">Repeat</keyword>
<dbReference type="PANTHER" id="PTHR47435">
    <property type="entry name" value="KELCH REPEAT PROTEIN (AFU_ORTHOLOGUE AFUA_5G12780)"/>
    <property type="match status" value="1"/>
</dbReference>
<feature type="region of interest" description="Disordered" evidence="3">
    <location>
        <begin position="441"/>
        <end position="475"/>
    </location>
</feature>
<feature type="region of interest" description="Disordered" evidence="3">
    <location>
        <begin position="508"/>
        <end position="533"/>
    </location>
</feature>
<evidence type="ECO:0000313" key="7">
    <source>
        <dbReference type="Proteomes" id="UP001224890"/>
    </source>
</evidence>
<evidence type="ECO:0000313" key="6">
    <source>
        <dbReference type="EMBL" id="KAK1672526.1"/>
    </source>
</evidence>
<keyword evidence="4" id="KW-0812">Transmembrane</keyword>
<dbReference type="Proteomes" id="UP001224890">
    <property type="component" value="Unassembled WGS sequence"/>
</dbReference>
<feature type="transmembrane region" description="Helical" evidence="4">
    <location>
        <begin position="478"/>
        <end position="500"/>
    </location>
</feature>
<sequence length="606" mass="65452">MRRSSLFIFSWLVVLARCWSPYGSSRLIVRDDAPSPSAFLRRAFPSAIVIGDYVYIDGGEVSQLYNGKNGTAANHPSWAVNSTLSISLKRSWTNSSITMTSTPKKGATFNKQAMWRDPSSNAFYVWGGMMSYTGIPPPNEIWRFEVDGNGGGTWSQITPTSVVAFTQLVRSAEASFTQSKDVGYYFGGYANRLSDTSVSGKNIAIPGLVSYNMTSGEIKNTSTTGFGQYGTMIEGSAQFVPFGSSGLLLFLGGGESQMFLSGYKELDFNKVTLYNPSTDKWYTQQTAGARPIRRGKFCVVGASSTNNTYEIFFYGGRSWSTDQTFGEVYVLSLPGFVFFKATGSSIRRADHTCVVVAGGGRQMLSIGGTDASLGFPNSLTDPDPWSLGLGIFDMTEMVWLDRYDSQAQPYESPDLVKQWYAQGGLDSVAWASEEVRPLFSELAPNSTSDPSPTGRSSTSSATSTAQGSESSKPPVGTIVGATVGGFAGLVLVICLAVFFLKRKRRYQATPQQEAGGTPPGSQKPDEGYIGRKRPAGINTLHEEHTDHFNPVELPAEHGAAELSSAHGIHELGQTVARPSLSGQDRGTPANEKLRSSEKVNISQPQT</sequence>
<reference evidence="6" key="1">
    <citation type="submission" date="2021-06" db="EMBL/GenBank/DDBJ databases">
        <title>Comparative genomics, transcriptomics and evolutionary studies reveal genomic signatures of adaptation to plant cell wall in hemibiotrophic fungi.</title>
        <authorList>
            <consortium name="DOE Joint Genome Institute"/>
            <person name="Baroncelli R."/>
            <person name="Diaz J.F."/>
            <person name="Benocci T."/>
            <person name="Peng M."/>
            <person name="Battaglia E."/>
            <person name="Haridas S."/>
            <person name="Andreopoulos W."/>
            <person name="Labutti K."/>
            <person name="Pangilinan J."/>
            <person name="Floch G.L."/>
            <person name="Makela M.R."/>
            <person name="Henrissat B."/>
            <person name="Grigoriev I.V."/>
            <person name="Crouch J.A."/>
            <person name="De Vries R.P."/>
            <person name="Sukno S.A."/>
            <person name="Thon M.R."/>
        </authorList>
    </citation>
    <scope>NUCLEOTIDE SEQUENCE</scope>
    <source>
        <strain evidence="6">CBS 193.32</strain>
    </source>
</reference>